<keyword evidence="5" id="KW-1185">Reference proteome</keyword>
<dbReference type="Pfam" id="PF14082">
    <property type="entry name" value="SduA_C"/>
    <property type="match status" value="1"/>
</dbReference>
<feature type="domain" description="Shedu protein SduA N-terminal" evidence="3">
    <location>
        <begin position="22"/>
        <end position="125"/>
    </location>
</feature>
<name>A0A328UC81_9FIRM</name>
<evidence type="ECO:0000259" key="3">
    <source>
        <dbReference type="Pfam" id="PF21407"/>
    </source>
</evidence>
<sequence length="414" mass="46973">MRIDLRTPEVHDMTDDTVELVSTSSVTATASPIVLNQTDMLRFKFLPTLVKNEKEPHKSVSGKLLYEKKRKSGDAFPSDGNASAERVSRGSVKVGDWMEFQLDTSETYELYIGLKRLYDLFDDVGEIPYGSATFTRVDSSFRQFLSIIQNDPSAARMIGNEENYDLVKILLRLITQTSSLESLKRSLSELQDENLQHLTASLNIEKLKRIAVLMESNLDNDNEEFWQTTVFKENQWVLAQIFACPCTIFADKAYVGGKGINNSGGNLCDFIYQNRLSQNVALIEIKTPCTDIIGNSYRGTFSFSYELSGAINQVLNYRDKITKEYYSLCHQGNESFEVLSPKCVVIIGKMSSMTTNQIAAFENFRNSLNNILVLTFDELYQHIIDLITILAEDNSSQQVETEHMVQEYSEELPF</sequence>
<feature type="domain" description="Shedu protein SduA C-terminal" evidence="2">
    <location>
        <begin position="222"/>
        <end position="380"/>
    </location>
</feature>
<dbReference type="AlphaFoldDB" id="A0A328UC81"/>
<evidence type="ECO:0000313" key="4">
    <source>
        <dbReference type="EMBL" id="RAQ25522.1"/>
    </source>
</evidence>
<comment type="caution">
    <text evidence="4">The sequence shown here is derived from an EMBL/GenBank/DDBJ whole genome shotgun (WGS) entry which is preliminary data.</text>
</comment>
<evidence type="ECO:0000313" key="5">
    <source>
        <dbReference type="Proteomes" id="UP000249377"/>
    </source>
</evidence>
<evidence type="ECO:0000259" key="2">
    <source>
        <dbReference type="Pfam" id="PF14082"/>
    </source>
</evidence>
<dbReference type="InterPro" id="IPR025359">
    <property type="entry name" value="SduA_C"/>
</dbReference>
<proteinExistence type="predicted"/>
<keyword evidence="1" id="KW-0175">Coiled coil</keyword>
<evidence type="ECO:0008006" key="6">
    <source>
        <dbReference type="Google" id="ProtNLM"/>
    </source>
</evidence>
<dbReference type="InterPro" id="IPR048396">
    <property type="entry name" value="SduA_N"/>
</dbReference>
<gene>
    <name evidence="4" type="ORF">DPQ25_10905</name>
</gene>
<dbReference type="Pfam" id="PF21407">
    <property type="entry name" value="SduA_N"/>
    <property type="match status" value="1"/>
</dbReference>
<dbReference type="EMBL" id="QLYR01000008">
    <property type="protein sequence ID" value="RAQ25522.1"/>
    <property type="molecule type" value="Genomic_DNA"/>
</dbReference>
<accession>A0A328UC81</accession>
<dbReference type="RefSeq" id="WP_112333214.1">
    <property type="nucleotide sequence ID" value="NZ_QLYR01000008.1"/>
</dbReference>
<reference evidence="4 5" key="1">
    <citation type="submission" date="2018-06" db="EMBL/GenBank/DDBJ databases">
        <title>Noncontiguous genome sequence of Ruminococcaceae bacterium ASD2818.</title>
        <authorList>
            <person name="Chaplin A.V."/>
            <person name="Sokolova S.R."/>
            <person name="Kochetkova T.O."/>
            <person name="Goltsov A.Y."/>
            <person name="Trofimov D.Y."/>
            <person name="Efimov B.A."/>
        </authorList>
    </citation>
    <scope>NUCLEOTIDE SEQUENCE [LARGE SCALE GENOMIC DNA]</scope>
    <source>
        <strain evidence="4 5">ASD2818</strain>
    </source>
</reference>
<dbReference type="Proteomes" id="UP000249377">
    <property type="component" value="Unassembled WGS sequence"/>
</dbReference>
<protein>
    <recommendedName>
        <fullName evidence="6">DUF4263 domain-containing protein</fullName>
    </recommendedName>
</protein>
<feature type="coiled-coil region" evidence="1">
    <location>
        <begin position="173"/>
        <end position="224"/>
    </location>
</feature>
<evidence type="ECO:0000256" key="1">
    <source>
        <dbReference type="SAM" id="Coils"/>
    </source>
</evidence>
<organism evidence="4 5">
    <name type="scientific">Hydrogeniiclostridium mannosilyticum</name>
    <dbReference type="NCBI Taxonomy" id="2764322"/>
    <lineage>
        <taxon>Bacteria</taxon>
        <taxon>Bacillati</taxon>
        <taxon>Bacillota</taxon>
        <taxon>Clostridia</taxon>
        <taxon>Eubacteriales</taxon>
        <taxon>Acutalibacteraceae</taxon>
        <taxon>Hydrogeniiclostridium</taxon>
    </lineage>
</organism>